<evidence type="ECO:0000256" key="1">
    <source>
        <dbReference type="ARBA" id="ARBA00004123"/>
    </source>
</evidence>
<dbReference type="Pfam" id="PF11894">
    <property type="entry name" value="Nup192"/>
    <property type="match status" value="1"/>
</dbReference>
<dbReference type="AlphaFoldDB" id="A0AAD5MY16"/>
<dbReference type="InterPro" id="IPR021827">
    <property type="entry name" value="Nup186/Nup192/Nup205"/>
</dbReference>
<protein>
    <submittedName>
        <fullName evidence="5">Uncharacterized protein</fullName>
    </submittedName>
</protein>
<evidence type="ECO:0000256" key="2">
    <source>
        <dbReference type="ARBA" id="ARBA00005892"/>
    </source>
</evidence>
<evidence type="ECO:0000313" key="6">
    <source>
        <dbReference type="Proteomes" id="UP001196413"/>
    </source>
</evidence>
<dbReference type="GO" id="GO:0044611">
    <property type="term" value="C:nuclear pore inner ring"/>
    <property type="evidence" value="ECO:0007669"/>
    <property type="project" value="TreeGrafter"/>
</dbReference>
<proteinExistence type="inferred from homology"/>
<comment type="subcellular location">
    <subcellularLocation>
        <location evidence="1">Nucleus</location>
    </subcellularLocation>
</comment>
<comment type="similarity">
    <text evidence="2">Belongs to the NUP186/NUP192/NUP205 family.</text>
</comment>
<evidence type="ECO:0000313" key="5">
    <source>
        <dbReference type="EMBL" id="KAJ1355834.1"/>
    </source>
</evidence>
<keyword evidence="3" id="KW-0813">Transport</keyword>
<comment type="caution">
    <text evidence="5">The sequence shown here is derived from an EMBL/GenBank/DDBJ whole genome shotgun (WGS) entry which is preliminary data.</text>
</comment>
<organism evidence="5 6">
    <name type="scientific">Parelaphostrongylus tenuis</name>
    <name type="common">Meningeal worm</name>
    <dbReference type="NCBI Taxonomy" id="148309"/>
    <lineage>
        <taxon>Eukaryota</taxon>
        <taxon>Metazoa</taxon>
        <taxon>Ecdysozoa</taxon>
        <taxon>Nematoda</taxon>
        <taxon>Chromadorea</taxon>
        <taxon>Rhabditida</taxon>
        <taxon>Rhabditina</taxon>
        <taxon>Rhabditomorpha</taxon>
        <taxon>Strongyloidea</taxon>
        <taxon>Metastrongylidae</taxon>
        <taxon>Parelaphostrongylus</taxon>
    </lineage>
</organism>
<dbReference type="PANTHER" id="PTHR31344">
    <property type="entry name" value="NUCLEAR PORE COMPLEX PROTEIN NUP205"/>
    <property type="match status" value="1"/>
</dbReference>
<dbReference type="EMBL" id="JAHQIW010002617">
    <property type="protein sequence ID" value="KAJ1355834.1"/>
    <property type="molecule type" value="Genomic_DNA"/>
</dbReference>
<dbReference type="PANTHER" id="PTHR31344:SF0">
    <property type="entry name" value="NUCLEAR PORE COMPLEX PROTEIN NUP205"/>
    <property type="match status" value="1"/>
</dbReference>
<evidence type="ECO:0000256" key="3">
    <source>
        <dbReference type="ARBA" id="ARBA00022448"/>
    </source>
</evidence>
<dbReference type="Proteomes" id="UP001196413">
    <property type="component" value="Unassembled WGS sequence"/>
</dbReference>
<name>A0AAD5MY16_PARTN</name>
<accession>A0AAD5MY16</accession>
<reference evidence="5" key="1">
    <citation type="submission" date="2021-06" db="EMBL/GenBank/DDBJ databases">
        <title>Parelaphostrongylus tenuis whole genome reference sequence.</title>
        <authorList>
            <person name="Garwood T.J."/>
            <person name="Larsen P.A."/>
            <person name="Fountain-Jones N.M."/>
            <person name="Garbe J.R."/>
            <person name="Macchietto M.G."/>
            <person name="Kania S.A."/>
            <person name="Gerhold R.W."/>
            <person name="Richards J.E."/>
            <person name="Wolf T.M."/>
        </authorList>
    </citation>
    <scope>NUCLEOTIDE SEQUENCE</scope>
    <source>
        <strain evidence="5">MNPRO001-30</strain>
        <tissue evidence="5">Meninges</tissue>
    </source>
</reference>
<sequence length="355" mass="40435">MWIEIQRACEAVQNFEDVENSVACSNLIKEIEKFKWRIQNILRNQGKSVSDRARLKPDSEITIDGVKVPVDQALCSEAIILSDIFNLNEMEALELILSGESQKIHFDCLNRGLIAVVCYYDMHRLLAVILRTILEWDKESMSDVLRSFIEQNFIERTVFQQLLQLQATFNVITEFHMLSQPNVCGLGGPRHQTLLRNVIEEIRENCAESLYSLCEWGSERANDFLLDLYPILKSVPLAEKFSAHHLSAWTCLVKLTSSNMLSQTNSVAVVLTNMVKEIRNETLWSDQSVCGNPEHLSITNVEVDVDKVVDRAIRNMAMLFIRHGIIGADSFKLCATHLRVVDTLLKQLIACSPQR</sequence>
<evidence type="ECO:0000256" key="4">
    <source>
        <dbReference type="ARBA" id="ARBA00023242"/>
    </source>
</evidence>
<dbReference type="GO" id="GO:0017056">
    <property type="term" value="F:structural constituent of nuclear pore"/>
    <property type="evidence" value="ECO:0007669"/>
    <property type="project" value="TreeGrafter"/>
</dbReference>
<keyword evidence="6" id="KW-1185">Reference proteome</keyword>
<keyword evidence="4" id="KW-0539">Nucleus</keyword>
<dbReference type="GO" id="GO:0006999">
    <property type="term" value="P:nuclear pore organization"/>
    <property type="evidence" value="ECO:0007669"/>
    <property type="project" value="TreeGrafter"/>
</dbReference>
<gene>
    <name evidence="5" type="ORF">KIN20_013389</name>
</gene>